<evidence type="ECO:0000313" key="2">
    <source>
        <dbReference type="EMBL" id="SVC93437.1"/>
    </source>
</evidence>
<dbReference type="PROSITE" id="PS00889">
    <property type="entry name" value="CNMP_BINDING_2"/>
    <property type="match status" value="1"/>
</dbReference>
<dbReference type="EMBL" id="UINC01119544">
    <property type="protein sequence ID" value="SVC93437.1"/>
    <property type="molecule type" value="Genomic_DNA"/>
</dbReference>
<dbReference type="PROSITE" id="PS50042">
    <property type="entry name" value="CNMP_BINDING_3"/>
    <property type="match status" value="1"/>
</dbReference>
<evidence type="ECO:0000259" key="1">
    <source>
        <dbReference type="PROSITE" id="PS50042"/>
    </source>
</evidence>
<reference evidence="2" key="1">
    <citation type="submission" date="2018-05" db="EMBL/GenBank/DDBJ databases">
        <authorList>
            <person name="Lanie J.A."/>
            <person name="Ng W.-L."/>
            <person name="Kazmierczak K.M."/>
            <person name="Andrzejewski T.M."/>
            <person name="Davidsen T.M."/>
            <person name="Wayne K.J."/>
            <person name="Tettelin H."/>
            <person name="Glass J.I."/>
            <person name="Rusch D."/>
            <person name="Podicherti R."/>
            <person name="Tsui H.-C.T."/>
            <person name="Winkler M.E."/>
        </authorList>
    </citation>
    <scope>NUCLEOTIDE SEQUENCE</scope>
</reference>
<accession>A0A382R8H3</accession>
<sequence length="157" mass="17237">VVFDLKKEFVFSVDTSDFKKGDDIIKEGELGDCAYIIEEGVVEVSKLTPQGEKQVLGILGRSEIFGEMGLIDGLPRSATVTALENCVMSVCSRETFNNLADHNPESLLPIFKVLVRRLRSTLALVEALQKNIGDNRSGSLNVIYQAMAATRSETIEI</sequence>
<organism evidence="2">
    <name type="scientific">marine metagenome</name>
    <dbReference type="NCBI Taxonomy" id="408172"/>
    <lineage>
        <taxon>unclassified sequences</taxon>
        <taxon>metagenomes</taxon>
        <taxon>ecological metagenomes</taxon>
    </lineage>
</organism>
<name>A0A382R8H3_9ZZZZ</name>
<dbReference type="InterPro" id="IPR018490">
    <property type="entry name" value="cNMP-bd_dom_sf"/>
</dbReference>
<dbReference type="Gene3D" id="2.60.120.10">
    <property type="entry name" value="Jelly Rolls"/>
    <property type="match status" value="1"/>
</dbReference>
<feature type="non-terminal residue" evidence="2">
    <location>
        <position position="1"/>
    </location>
</feature>
<dbReference type="PRINTS" id="PR00103">
    <property type="entry name" value="CAMPKINASE"/>
</dbReference>
<dbReference type="GO" id="GO:0005829">
    <property type="term" value="C:cytosol"/>
    <property type="evidence" value="ECO:0007669"/>
    <property type="project" value="TreeGrafter"/>
</dbReference>
<dbReference type="AlphaFoldDB" id="A0A382R8H3"/>
<feature type="non-terminal residue" evidence="2">
    <location>
        <position position="157"/>
    </location>
</feature>
<dbReference type="SUPFAM" id="SSF51206">
    <property type="entry name" value="cAMP-binding domain-like"/>
    <property type="match status" value="1"/>
</dbReference>
<dbReference type="Pfam" id="PF00027">
    <property type="entry name" value="cNMP_binding"/>
    <property type="match status" value="1"/>
</dbReference>
<dbReference type="InterPro" id="IPR050397">
    <property type="entry name" value="Env_Response_Regulators"/>
</dbReference>
<dbReference type="InterPro" id="IPR000595">
    <property type="entry name" value="cNMP-bd_dom"/>
</dbReference>
<dbReference type="SMART" id="SM00100">
    <property type="entry name" value="cNMP"/>
    <property type="match status" value="1"/>
</dbReference>
<dbReference type="PANTHER" id="PTHR24567:SF74">
    <property type="entry name" value="HTH-TYPE TRANSCRIPTIONAL REGULATOR ARCR"/>
    <property type="match status" value="1"/>
</dbReference>
<dbReference type="GO" id="GO:0003700">
    <property type="term" value="F:DNA-binding transcription factor activity"/>
    <property type="evidence" value="ECO:0007669"/>
    <property type="project" value="TreeGrafter"/>
</dbReference>
<dbReference type="CDD" id="cd00038">
    <property type="entry name" value="CAP_ED"/>
    <property type="match status" value="1"/>
</dbReference>
<feature type="domain" description="Cyclic nucleotide-binding" evidence="1">
    <location>
        <begin position="1"/>
        <end position="117"/>
    </location>
</feature>
<dbReference type="PANTHER" id="PTHR24567">
    <property type="entry name" value="CRP FAMILY TRANSCRIPTIONAL REGULATORY PROTEIN"/>
    <property type="match status" value="1"/>
</dbReference>
<protein>
    <recommendedName>
        <fullName evidence="1">Cyclic nucleotide-binding domain-containing protein</fullName>
    </recommendedName>
</protein>
<dbReference type="InterPro" id="IPR014710">
    <property type="entry name" value="RmlC-like_jellyroll"/>
</dbReference>
<gene>
    <name evidence="2" type="ORF">METZ01_LOCUS346291</name>
</gene>
<proteinExistence type="predicted"/>
<dbReference type="InterPro" id="IPR018488">
    <property type="entry name" value="cNMP-bd_CS"/>
</dbReference>